<evidence type="ECO:0000256" key="1">
    <source>
        <dbReference type="ARBA" id="ARBA00004141"/>
    </source>
</evidence>
<dbReference type="PANTHER" id="PTHR31272">
    <property type="entry name" value="CYTOCHROME C-TYPE BIOGENESIS PROTEIN HI_1454-RELATED"/>
    <property type="match status" value="1"/>
</dbReference>
<evidence type="ECO:0000256" key="7">
    <source>
        <dbReference type="SAM" id="Phobius"/>
    </source>
</evidence>
<dbReference type="Proteomes" id="UP000239736">
    <property type="component" value="Unassembled WGS sequence"/>
</dbReference>
<dbReference type="InterPro" id="IPR003834">
    <property type="entry name" value="Cyt_c_assmbl_TM_dom"/>
</dbReference>
<organism evidence="9 10">
    <name type="scientific">Albidovulum inexpectatum</name>
    <dbReference type="NCBI Taxonomy" id="196587"/>
    <lineage>
        <taxon>Bacteria</taxon>
        <taxon>Pseudomonadati</taxon>
        <taxon>Pseudomonadota</taxon>
        <taxon>Alphaproteobacteria</taxon>
        <taxon>Rhodobacterales</taxon>
        <taxon>Paracoccaceae</taxon>
        <taxon>Albidovulum</taxon>
    </lineage>
</organism>
<accession>A0A2S5JE32</accession>
<comment type="subcellular location">
    <subcellularLocation>
        <location evidence="1">Membrane</location>
        <topology evidence="1">Multi-pass membrane protein</topology>
    </subcellularLocation>
</comment>
<evidence type="ECO:0000313" key="10">
    <source>
        <dbReference type="Proteomes" id="UP000239736"/>
    </source>
</evidence>
<feature type="transmembrane region" description="Helical" evidence="7">
    <location>
        <begin position="92"/>
        <end position="111"/>
    </location>
</feature>
<proteinExistence type="inferred from homology"/>
<reference evidence="9 10" key="1">
    <citation type="submission" date="2018-01" db="EMBL/GenBank/DDBJ databases">
        <title>Genomic Encyclopedia of Archaeal and Bacterial Type Strains, Phase II (KMG-II): from individual species to whole genera.</title>
        <authorList>
            <person name="Goeker M."/>
        </authorList>
    </citation>
    <scope>NUCLEOTIDE SEQUENCE [LARGE SCALE GENOMIC DNA]</scope>
    <source>
        <strain evidence="9 10">DSM 12048</strain>
    </source>
</reference>
<comment type="caution">
    <text evidence="9">The sequence shown here is derived from an EMBL/GenBank/DDBJ whole genome shotgun (WGS) entry which is preliminary data.</text>
</comment>
<dbReference type="EMBL" id="PRDS01000009">
    <property type="protein sequence ID" value="PPB79737.1"/>
    <property type="molecule type" value="Genomic_DNA"/>
</dbReference>
<sequence>MLTDPTFGGAALAGLLSFLSPCILPMVPFYLCYMAGISMAELRSDSTIAPGAQIRLVLSAIAFALGVTTIFVLLGMGATALGQLFREWLRPLAWVAAGILFLFGLHFLGVIRIPILYREARLEAKVEPSTMLGAYVMGLAFGFGWTPCVGPALAAILMVASGQDTIWQGGALLLVYGLGMTAPFVLAAAFARPFLRWMNRHRKYLGYVEKAMGVMLILFAILIATGSVNAIADFMIRHMPWTTRFL</sequence>
<dbReference type="InterPro" id="IPR051790">
    <property type="entry name" value="Cytochrome_c-biogenesis_DsbD"/>
</dbReference>
<keyword evidence="5 7" id="KW-1133">Transmembrane helix</keyword>
<name>A0A2S5JE32_9RHOB</name>
<evidence type="ECO:0000256" key="5">
    <source>
        <dbReference type="ARBA" id="ARBA00022989"/>
    </source>
</evidence>
<dbReference type="GO" id="GO:0016020">
    <property type="term" value="C:membrane"/>
    <property type="evidence" value="ECO:0007669"/>
    <property type="project" value="UniProtKB-SubCell"/>
</dbReference>
<protein>
    <submittedName>
        <fullName evidence="9">Cytochrome c-type biogenesis protein</fullName>
    </submittedName>
</protein>
<feature type="transmembrane region" description="Helical" evidence="7">
    <location>
        <begin position="12"/>
        <end position="35"/>
    </location>
</feature>
<evidence type="ECO:0000256" key="4">
    <source>
        <dbReference type="ARBA" id="ARBA00022748"/>
    </source>
</evidence>
<feature type="transmembrane region" description="Helical" evidence="7">
    <location>
        <begin position="212"/>
        <end position="236"/>
    </location>
</feature>
<dbReference type="RefSeq" id="WP_425427753.1">
    <property type="nucleotide sequence ID" value="NZ_PRDS01000009.1"/>
</dbReference>
<gene>
    <name evidence="9" type="ORF">LV82_02528</name>
</gene>
<feature type="transmembrane region" description="Helical" evidence="7">
    <location>
        <begin position="132"/>
        <end position="160"/>
    </location>
</feature>
<evidence type="ECO:0000313" key="9">
    <source>
        <dbReference type="EMBL" id="PPB79737.1"/>
    </source>
</evidence>
<dbReference type="AlphaFoldDB" id="A0A2S5JE32"/>
<evidence type="ECO:0000256" key="2">
    <source>
        <dbReference type="ARBA" id="ARBA00006143"/>
    </source>
</evidence>
<keyword evidence="4" id="KW-0201">Cytochrome c-type biogenesis</keyword>
<keyword evidence="10" id="KW-1185">Reference proteome</keyword>
<dbReference type="GO" id="GO:0017004">
    <property type="term" value="P:cytochrome complex assembly"/>
    <property type="evidence" value="ECO:0007669"/>
    <property type="project" value="UniProtKB-KW"/>
</dbReference>
<evidence type="ECO:0000259" key="8">
    <source>
        <dbReference type="Pfam" id="PF02683"/>
    </source>
</evidence>
<evidence type="ECO:0000256" key="6">
    <source>
        <dbReference type="ARBA" id="ARBA00023136"/>
    </source>
</evidence>
<keyword evidence="3 7" id="KW-0812">Transmembrane</keyword>
<dbReference type="Pfam" id="PF02683">
    <property type="entry name" value="DsbD_TM"/>
    <property type="match status" value="1"/>
</dbReference>
<comment type="similarity">
    <text evidence="2">Belongs to the DsbD family.</text>
</comment>
<feature type="transmembrane region" description="Helical" evidence="7">
    <location>
        <begin position="56"/>
        <end position="80"/>
    </location>
</feature>
<feature type="domain" description="Cytochrome C biogenesis protein transmembrane" evidence="8">
    <location>
        <begin position="12"/>
        <end position="224"/>
    </location>
</feature>
<evidence type="ECO:0000256" key="3">
    <source>
        <dbReference type="ARBA" id="ARBA00022692"/>
    </source>
</evidence>
<feature type="transmembrane region" description="Helical" evidence="7">
    <location>
        <begin position="166"/>
        <end position="191"/>
    </location>
</feature>
<keyword evidence="6 7" id="KW-0472">Membrane</keyword>
<dbReference type="PANTHER" id="PTHR31272:SF4">
    <property type="entry name" value="CYTOCHROME C-TYPE BIOGENESIS PROTEIN HI_1454-RELATED"/>
    <property type="match status" value="1"/>
</dbReference>